<protein>
    <submittedName>
        <fullName evidence="2">Transglutaminase</fullName>
    </submittedName>
</protein>
<keyword evidence="3" id="KW-1185">Reference proteome</keyword>
<comment type="caution">
    <text evidence="2">The sequence shown here is derived from an EMBL/GenBank/DDBJ whole genome shotgun (WGS) entry which is preliminary data.</text>
</comment>
<dbReference type="STRING" id="1844972.A7K91_07545"/>
<sequence>MKHEEPISAYLQESEFINYSNPLIQELIASFNQETELDRIKAVYEFVRDQIDHSFDIKSSEVTRRASEVLEKKHGICYAKSHLLAAILRGMDIPAGICYQRLTLYDKPEDGYCVHALNTIYLRELDKWIRVDARGNKEGVNAQLLIDEEKLAFPIRIEYGEKDYFINYAQPHPQIIKTLVNHSNCIEMCQSGLPEQLD</sequence>
<name>A0A1A5YPH4_9BACL</name>
<organism evidence="2 3">
    <name type="scientific">Paenibacillus oryzae</name>
    <dbReference type="NCBI Taxonomy" id="1844972"/>
    <lineage>
        <taxon>Bacteria</taxon>
        <taxon>Bacillati</taxon>
        <taxon>Bacillota</taxon>
        <taxon>Bacilli</taxon>
        <taxon>Bacillales</taxon>
        <taxon>Paenibacillaceae</taxon>
        <taxon>Paenibacillus</taxon>
    </lineage>
</organism>
<accession>A0A1A5YPH4</accession>
<evidence type="ECO:0000313" key="3">
    <source>
        <dbReference type="Proteomes" id="UP000092024"/>
    </source>
</evidence>
<dbReference type="EMBL" id="LYPA01000040">
    <property type="protein sequence ID" value="OBR67290.1"/>
    <property type="molecule type" value="Genomic_DNA"/>
</dbReference>
<gene>
    <name evidence="2" type="ORF">A7K91_07545</name>
</gene>
<dbReference type="AlphaFoldDB" id="A0A1A5YPH4"/>
<proteinExistence type="predicted"/>
<dbReference type="SUPFAM" id="SSF54001">
    <property type="entry name" value="Cysteine proteinases"/>
    <property type="match status" value="1"/>
</dbReference>
<dbReference type="InterPro" id="IPR038765">
    <property type="entry name" value="Papain-like_cys_pep_sf"/>
</dbReference>
<evidence type="ECO:0000259" key="1">
    <source>
        <dbReference type="Pfam" id="PF01841"/>
    </source>
</evidence>
<dbReference type="InterPro" id="IPR002931">
    <property type="entry name" value="Transglutaminase-like"/>
</dbReference>
<reference evidence="2 3" key="1">
    <citation type="submission" date="2016-05" db="EMBL/GenBank/DDBJ databases">
        <title>Paenibacillus oryzae. sp. nov., isolated from the rice root.</title>
        <authorList>
            <person name="Zhang J."/>
            <person name="Zhang X."/>
        </authorList>
    </citation>
    <scope>NUCLEOTIDE SEQUENCE [LARGE SCALE GENOMIC DNA]</scope>
    <source>
        <strain evidence="2 3">1DrF-4</strain>
    </source>
</reference>
<dbReference type="PANTHER" id="PTHR33490:SF3">
    <property type="entry name" value="CONSERVED INTEGRAL MEMBRANE PROTEIN"/>
    <property type="match status" value="1"/>
</dbReference>
<dbReference type="PANTHER" id="PTHR33490">
    <property type="entry name" value="BLR5614 PROTEIN-RELATED"/>
    <property type="match status" value="1"/>
</dbReference>
<evidence type="ECO:0000313" key="2">
    <source>
        <dbReference type="EMBL" id="OBR67290.1"/>
    </source>
</evidence>
<dbReference type="OrthoDB" id="5296450at2"/>
<feature type="domain" description="Transglutaminase-like" evidence="1">
    <location>
        <begin position="32"/>
        <end position="133"/>
    </location>
</feature>
<dbReference type="RefSeq" id="WP_068680851.1">
    <property type="nucleotide sequence ID" value="NZ_LYPA01000040.1"/>
</dbReference>
<dbReference type="Pfam" id="PF01841">
    <property type="entry name" value="Transglut_core"/>
    <property type="match status" value="1"/>
</dbReference>
<dbReference type="Gene3D" id="3.10.620.30">
    <property type="match status" value="1"/>
</dbReference>
<dbReference type="Proteomes" id="UP000092024">
    <property type="component" value="Unassembled WGS sequence"/>
</dbReference>